<dbReference type="OrthoDB" id="73997at2759"/>
<dbReference type="Pfam" id="PF10350">
    <property type="entry name" value="DUF2428"/>
    <property type="match status" value="1"/>
</dbReference>
<dbReference type="CTD" id="63892"/>
<name>A0A9R0DP01_SPOFR</name>
<dbReference type="Pfam" id="PF25150">
    <property type="entry name" value="TPR_Trm732"/>
    <property type="match status" value="1"/>
</dbReference>
<feature type="domain" description="tRNA (32-2'-O)-methyltransferase regulator THADA-like TPR repeats region" evidence="5">
    <location>
        <begin position="526"/>
        <end position="716"/>
    </location>
</feature>
<dbReference type="GeneID" id="118267903"/>
<dbReference type="Proteomes" id="UP000829999">
    <property type="component" value="Chromosome 6"/>
</dbReference>
<evidence type="ECO:0000259" key="5">
    <source>
        <dbReference type="Pfam" id="PF25150"/>
    </source>
</evidence>
<evidence type="ECO:0000256" key="2">
    <source>
        <dbReference type="ARBA" id="ARBA00022694"/>
    </source>
</evidence>
<evidence type="ECO:0000259" key="6">
    <source>
        <dbReference type="Pfam" id="PF25151"/>
    </source>
</evidence>
<dbReference type="InterPro" id="IPR051954">
    <property type="entry name" value="tRNA_methyltransferase_THADA"/>
</dbReference>
<dbReference type="Pfam" id="PF25151">
    <property type="entry name" value="TPR_Trm732_C"/>
    <property type="match status" value="1"/>
</dbReference>
<dbReference type="RefSeq" id="XP_050550480.1">
    <property type="nucleotide sequence ID" value="XM_050694523.1"/>
</dbReference>
<evidence type="ECO:0000313" key="8">
    <source>
        <dbReference type="RefSeq" id="XP_050550480.1"/>
    </source>
</evidence>
<keyword evidence="7" id="KW-1185">Reference proteome</keyword>
<feature type="domain" description="tRNA (32-2'-O)-methyltransferase regulator THADA-like C-terminal TPR repeats region" evidence="6">
    <location>
        <begin position="1124"/>
        <end position="1271"/>
    </location>
</feature>
<dbReference type="InterPro" id="IPR056843">
    <property type="entry name" value="THADA-like_TPR"/>
</dbReference>
<organism evidence="7 8">
    <name type="scientific">Spodoptera frugiperda</name>
    <name type="common">Fall armyworm</name>
    <dbReference type="NCBI Taxonomy" id="7108"/>
    <lineage>
        <taxon>Eukaryota</taxon>
        <taxon>Metazoa</taxon>
        <taxon>Ecdysozoa</taxon>
        <taxon>Arthropoda</taxon>
        <taxon>Hexapoda</taxon>
        <taxon>Insecta</taxon>
        <taxon>Pterygota</taxon>
        <taxon>Neoptera</taxon>
        <taxon>Endopterygota</taxon>
        <taxon>Lepidoptera</taxon>
        <taxon>Glossata</taxon>
        <taxon>Ditrysia</taxon>
        <taxon>Noctuoidea</taxon>
        <taxon>Noctuidae</taxon>
        <taxon>Amphipyrinae</taxon>
        <taxon>Spodoptera</taxon>
    </lineage>
</organism>
<dbReference type="InterPro" id="IPR019442">
    <property type="entry name" value="THADA/TRM732_DUF2428"/>
</dbReference>
<proteinExistence type="inferred from homology"/>
<evidence type="ECO:0000256" key="1">
    <source>
        <dbReference type="ARBA" id="ARBA00010409"/>
    </source>
</evidence>
<dbReference type="GO" id="GO:0030488">
    <property type="term" value="P:tRNA methylation"/>
    <property type="evidence" value="ECO:0007669"/>
    <property type="project" value="TreeGrafter"/>
</dbReference>
<dbReference type="PANTHER" id="PTHR14387">
    <property type="entry name" value="THADA/DEATH RECEPTOR INTERACTING PROTEIN"/>
    <property type="match status" value="1"/>
</dbReference>
<evidence type="ECO:0000313" key="7">
    <source>
        <dbReference type="Proteomes" id="UP000829999"/>
    </source>
</evidence>
<dbReference type="PANTHER" id="PTHR14387:SF7">
    <property type="entry name" value="THYROID ADENOMA-ASSOCIATED PROTEIN"/>
    <property type="match status" value="1"/>
</dbReference>
<evidence type="ECO:0000256" key="3">
    <source>
        <dbReference type="ARBA" id="ARBA00035698"/>
    </source>
</evidence>
<protein>
    <recommendedName>
        <fullName evidence="3">tRNA (32-2'-O)-methyltransferase regulator THADA</fullName>
    </recommendedName>
</protein>
<dbReference type="InterPro" id="IPR016024">
    <property type="entry name" value="ARM-type_fold"/>
</dbReference>
<dbReference type="SUPFAM" id="SSF48371">
    <property type="entry name" value="ARM repeat"/>
    <property type="match status" value="1"/>
</dbReference>
<accession>A0A9R0DP01</accession>
<feature type="domain" description="DUF2428" evidence="4">
    <location>
        <begin position="872"/>
        <end position="1121"/>
    </location>
</feature>
<comment type="similarity">
    <text evidence="1">Belongs to the THADA family.</text>
</comment>
<evidence type="ECO:0000259" key="4">
    <source>
        <dbReference type="Pfam" id="PF10350"/>
    </source>
</evidence>
<reference evidence="8" key="1">
    <citation type="submission" date="2025-08" db="UniProtKB">
        <authorList>
            <consortium name="RefSeq"/>
        </authorList>
    </citation>
    <scope>IDENTIFICATION</scope>
    <source>
        <tissue evidence="8">Whole larval tissue</tissue>
    </source>
</reference>
<keyword evidence="2" id="KW-0819">tRNA processing</keyword>
<gene>
    <name evidence="8" type="primary">LOC118267903</name>
</gene>
<sequence length="1739" mass="193051">MNGLGLRINRGGGGKSKNSIAFSPIQIPHTLFENAAESTEEIQAFMESTSTDDQLVILKNIIEASKEGFDNVVLKFLVAIFFHAEAKHPIKCFISRHIIKNGRLQQPFSDELASQVLSHISENPSDYKQCVDTVGKLMLSIENFPPGVVALRSVDVTLAEYLKHCLQCCVTTLREQNTLSPTEKNEIFNLCHLTLRLLLHSIQKSTDDSLSKLILMFDDIRLNIHELMYDDDVPMDTKSVGGILYLTMHVTEKGTDSWIQVLNSSSASSDLSKLMELEAGRLSLYSAVPTVVLADQLLTRSADDGVAILVLTDRILEIGESSSESAIILGVARTLLQISKLLLQLPNSHESGDKRDSDDSGDNVVGLSLVESLLRFAWGHLEHHMDSVRHLTAQMLGAVVKYCAYMDAKRCGAALSALCTAMSRLDRTRKSYYVCAWSAALQLAPAALLHLLPPQPLVAALRDSALRNTASTALEAMLDKLCSECDTALISTELVQPCLLAARTSEDAGELAVLEKLLVRACTKREQLLQDLLSYIKSARAAASAQELKCVLMLVRVARGLGAAGAEPRETGAEPHTWRGLISYDLLKRAAVDAVDETRILSLSVVSQCPRSTEPLRAGELQHVLYFLRYNCNVQQPNFRQLILSNMIKVIKRLEDSYKVLRRQMHVEGVSAEVANYLQFAEELRRQCFASLVPGANYSRRFVALQVLAWCEQISLEGYHKSWEAEYVEKLLLHLEDSYENNKGLALDVLGSCPKELLTRKDYSISLDLEDIIRQASSLKPTDCVSAGYKLELLRTRLPGAILQGEHSACAVIFHLSRVLLGRARAQLSECARSIVRGAARAPMYGLLHCIKSVLVKVDPEAISQDEQWTALIAEIIDTCMEVNAAVACVVNNSSPEGHLPMDMTVQISDHGNSGNVTLEDGRQVTAQMVLLCAWRSVKEVSLLLGEICARLTIREECASGAGSVTAEQLRTVGEHYTALLGDTQHRGAFEQAYVGFTMLLDRLWRCRAAALHGLPRRWLQRLLGSMAAATTPPTRRSAGIPFIIQALVTTEVAVQEHDAWLHHVLRQLLQLVGGSCPAGRTHALHVLRALVRHAALGARAAPLLQDVLCAALRAFDARSWPERNSSTLLLSALVQRVFGVQRTTMTGRIFFLRYPQVYDFMLEKLQEASSAADSTVVRPSLYPVLLLLARLYPSSLEGTVSNLKLVAFVPHVMSCAGSSVLKTRQLAAKAIVPLISPDMYIPHLESTLELVQHEQTKANHLHGLLLQLGRLLQAGARAGGLAHWHWAPRLRPALRHLRGPCYPVADELIKVINLLVLRSPTAPEDIINEICSHLHTLIFDTLPTAISAGRDVCLANALYLYLILATRYHVADQSTLVHRALQHKSYEVILTALNYLLILHKQLEPDNNMFHEHLVSIADPSTLKEIKNKDYIQLLCDVLKSHYMECREKSLKILVLEGNTQRDIIETKYQTGVTVTDDMVIEKLIDCIQTEYETLTHVYLQSLVNFVSERIQAGSICSRVVLDVVRTVYECSSAENCESTRKVAVSFIERNYQLFKMDTRQLTAAEQFELQATLWASIITLLEDDEEVIRQRVSGVVSAEQRVTPSRAARVVLGAVRAAGASLLALVALLDFQSVVVVADDVSDECRVFDQNERYNIFLEESIWTIACADILVNEHKVNNSKLLEIISRPEYEGTFQKLCKDNVEMYKKMATGHKLPRSEALNPKIQLLVDKLRDTAT</sequence>
<dbReference type="InterPro" id="IPR056842">
    <property type="entry name" value="THADA-like_TPR_C"/>
</dbReference>
<dbReference type="GO" id="GO:0005829">
    <property type="term" value="C:cytosol"/>
    <property type="evidence" value="ECO:0007669"/>
    <property type="project" value="TreeGrafter"/>
</dbReference>